<evidence type="ECO:0008006" key="5">
    <source>
        <dbReference type="Google" id="ProtNLM"/>
    </source>
</evidence>
<feature type="compositionally biased region" description="Basic and acidic residues" evidence="1">
    <location>
        <begin position="177"/>
        <end position="189"/>
    </location>
</feature>
<accession>A0A7X0DNG3</accession>
<reference evidence="3 4" key="1">
    <citation type="submission" date="2020-08" db="EMBL/GenBank/DDBJ databases">
        <title>Genomic Encyclopedia of Type Strains, Phase IV (KMG-IV): sequencing the most valuable type-strain genomes for metagenomic binning, comparative biology and taxonomic classification.</title>
        <authorList>
            <person name="Goeker M."/>
        </authorList>
    </citation>
    <scope>NUCLEOTIDE SEQUENCE [LARGE SCALE GENOMIC DNA]</scope>
    <source>
        <strain evidence="3 4">DSM 11590</strain>
    </source>
</reference>
<feature type="chain" id="PRO_5031079778" description="PepSY domain-containing protein" evidence="2">
    <location>
        <begin position="20"/>
        <end position="189"/>
    </location>
</feature>
<dbReference type="Gene3D" id="3.10.450.40">
    <property type="match status" value="1"/>
</dbReference>
<gene>
    <name evidence="3" type="ORF">FHS48_003503</name>
</gene>
<feature type="region of interest" description="Disordered" evidence="1">
    <location>
        <begin position="145"/>
        <end position="189"/>
    </location>
</feature>
<name>A0A7X0DNG3_NOVIT</name>
<organism evidence="3 4">
    <name type="scientific">Novispirillum itersonii</name>
    <name type="common">Aquaspirillum itersonii</name>
    <dbReference type="NCBI Taxonomy" id="189"/>
    <lineage>
        <taxon>Bacteria</taxon>
        <taxon>Pseudomonadati</taxon>
        <taxon>Pseudomonadota</taxon>
        <taxon>Alphaproteobacteria</taxon>
        <taxon>Rhodospirillales</taxon>
        <taxon>Novispirillaceae</taxon>
        <taxon>Novispirillum</taxon>
    </lineage>
</organism>
<feature type="signal peptide" evidence="2">
    <location>
        <begin position="1"/>
        <end position="19"/>
    </location>
</feature>
<keyword evidence="4" id="KW-1185">Reference proteome</keyword>
<dbReference type="AlphaFoldDB" id="A0A7X0DNG3"/>
<comment type="caution">
    <text evidence="3">The sequence shown here is derived from an EMBL/GenBank/DDBJ whole genome shotgun (WGS) entry which is preliminary data.</text>
</comment>
<evidence type="ECO:0000313" key="3">
    <source>
        <dbReference type="EMBL" id="MBB6212056.1"/>
    </source>
</evidence>
<dbReference type="Proteomes" id="UP000544872">
    <property type="component" value="Unassembled WGS sequence"/>
</dbReference>
<proteinExistence type="predicted"/>
<dbReference type="RefSeq" id="WP_184265370.1">
    <property type="nucleotide sequence ID" value="NZ_JACIIX010000016.1"/>
</dbReference>
<keyword evidence="2" id="KW-0732">Signal</keyword>
<evidence type="ECO:0000313" key="4">
    <source>
        <dbReference type="Proteomes" id="UP000544872"/>
    </source>
</evidence>
<protein>
    <recommendedName>
        <fullName evidence="5">PepSY domain-containing protein</fullName>
    </recommendedName>
</protein>
<evidence type="ECO:0000256" key="2">
    <source>
        <dbReference type="SAM" id="SignalP"/>
    </source>
</evidence>
<sequence>MKRFALPLLVALGAVIVTGTLVCPDDPARGDDRFRPGTTVGAPDHEQARRAMQSGKAAPLREVLAKAEKDFDAQMLEAELDDDDNHWVYELKMLTPSGSILKLKYDAMTMALVKARGHDLARWYRGDPKTLAAVAPTQRRERWMGAQEGRRGGPPPSAGPFGVLSWFGLDDEGDDPPETHPVSDDRTPD</sequence>
<dbReference type="EMBL" id="JACIIX010000016">
    <property type="protein sequence ID" value="MBB6212056.1"/>
    <property type="molecule type" value="Genomic_DNA"/>
</dbReference>
<evidence type="ECO:0000256" key="1">
    <source>
        <dbReference type="SAM" id="MobiDB-lite"/>
    </source>
</evidence>